<accession>A0A2H3JI14</accession>
<feature type="compositionally biased region" description="Polar residues" evidence="1">
    <location>
        <begin position="91"/>
        <end position="102"/>
    </location>
</feature>
<dbReference type="GO" id="GO:0046983">
    <property type="term" value="F:protein dimerization activity"/>
    <property type="evidence" value="ECO:0007669"/>
    <property type="project" value="InterPro"/>
</dbReference>
<dbReference type="InterPro" id="IPR008906">
    <property type="entry name" value="HATC_C_dom"/>
</dbReference>
<proteinExistence type="predicted"/>
<dbReference type="SUPFAM" id="SSF53098">
    <property type="entry name" value="Ribonuclease H-like"/>
    <property type="match status" value="1"/>
</dbReference>
<evidence type="ECO:0000313" key="4">
    <source>
        <dbReference type="Proteomes" id="UP000218811"/>
    </source>
</evidence>
<evidence type="ECO:0000256" key="1">
    <source>
        <dbReference type="SAM" id="MobiDB-lite"/>
    </source>
</evidence>
<evidence type="ECO:0000259" key="2">
    <source>
        <dbReference type="Pfam" id="PF05699"/>
    </source>
</evidence>
<gene>
    <name evidence="3" type="ORF">WOLCODRAFT_84330</name>
</gene>
<organism evidence="3 4">
    <name type="scientific">Wolfiporia cocos (strain MD-104)</name>
    <name type="common">Brown rot fungus</name>
    <dbReference type="NCBI Taxonomy" id="742152"/>
    <lineage>
        <taxon>Eukaryota</taxon>
        <taxon>Fungi</taxon>
        <taxon>Dikarya</taxon>
        <taxon>Basidiomycota</taxon>
        <taxon>Agaricomycotina</taxon>
        <taxon>Agaricomycetes</taxon>
        <taxon>Polyporales</taxon>
        <taxon>Phaeolaceae</taxon>
        <taxon>Wolfiporia</taxon>
    </lineage>
</organism>
<feature type="region of interest" description="Disordered" evidence="1">
    <location>
        <begin position="71"/>
        <end position="102"/>
    </location>
</feature>
<protein>
    <recommendedName>
        <fullName evidence="2">HAT C-terminal dimerisation domain-containing protein</fullName>
    </recommendedName>
</protein>
<name>A0A2H3JI14_WOLCO</name>
<evidence type="ECO:0000313" key="3">
    <source>
        <dbReference type="EMBL" id="PCH37378.1"/>
    </source>
</evidence>
<dbReference type="Pfam" id="PF05699">
    <property type="entry name" value="Dimer_Tnp_hAT"/>
    <property type="match status" value="1"/>
</dbReference>
<dbReference type="OrthoDB" id="3241084at2759"/>
<dbReference type="AlphaFoldDB" id="A0A2H3JI14"/>
<dbReference type="Proteomes" id="UP000218811">
    <property type="component" value="Unassembled WGS sequence"/>
</dbReference>
<keyword evidence="4" id="KW-1185">Reference proteome</keyword>
<dbReference type="InterPro" id="IPR012337">
    <property type="entry name" value="RNaseH-like_sf"/>
</dbReference>
<sequence>YPTIFALAMDILPIQASSVPCERVFSSGKETTVPRRNRLSPEMMEALQMLKYSTKKRRDVLNFTSGLRKETELEQMENEQRSQMVEDLPSFSKTLTNADACA</sequence>
<reference evidence="3 4" key="1">
    <citation type="journal article" date="2012" name="Science">
        <title>The Paleozoic origin of enzymatic lignin decomposition reconstructed from 31 fungal genomes.</title>
        <authorList>
            <person name="Floudas D."/>
            <person name="Binder M."/>
            <person name="Riley R."/>
            <person name="Barry K."/>
            <person name="Blanchette R.A."/>
            <person name="Henrissat B."/>
            <person name="Martinez A.T."/>
            <person name="Otillar R."/>
            <person name="Spatafora J.W."/>
            <person name="Yadav J.S."/>
            <person name="Aerts A."/>
            <person name="Benoit I."/>
            <person name="Boyd A."/>
            <person name="Carlson A."/>
            <person name="Copeland A."/>
            <person name="Coutinho P.M."/>
            <person name="de Vries R.P."/>
            <person name="Ferreira P."/>
            <person name="Findley K."/>
            <person name="Foster B."/>
            <person name="Gaskell J."/>
            <person name="Glotzer D."/>
            <person name="Gorecki P."/>
            <person name="Heitman J."/>
            <person name="Hesse C."/>
            <person name="Hori C."/>
            <person name="Igarashi K."/>
            <person name="Jurgens J.A."/>
            <person name="Kallen N."/>
            <person name="Kersten P."/>
            <person name="Kohler A."/>
            <person name="Kuees U."/>
            <person name="Kumar T.K.A."/>
            <person name="Kuo A."/>
            <person name="LaButti K."/>
            <person name="Larrondo L.F."/>
            <person name="Lindquist E."/>
            <person name="Ling A."/>
            <person name="Lombard V."/>
            <person name="Lucas S."/>
            <person name="Lundell T."/>
            <person name="Martin R."/>
            <person name="McLaughlin D.J."/>
            <person name="Morgenstern I."/>
            <person name="Morin E."/>
            <person name="Murat C."/>
            <person name="Nagy L.G."/>
            <person name="Nolan M."/>
            <person name="Ohm R.A."/>
            <person name="Patyshakuliyeva A."/>
            <person name="Rokas A."/>
            <person name="Ruiz-Duenas F.J."/>
            <person name="Sabat G."/>
            <person name="Salamov A."/>
            <person name="Samejima M."/>
            <person name="Schmutz J."/>
            <person name="Slot J.C."/>
            <person name="St John F."/>
            <person name="Stenlid J."/>
            <person name="Sun H."/>
            <person name="Sun S."/>
            <person name="Syed K."/>
            <person name="Tsang A."/>
            <person name="Wiebenga A."/>
            <person name="Young D."/>
            <person name="Pisabarro A."/>
            <person name="Eastwood D.C."/>
            <person name="Martin F."/>
            <person name="Cullen D."/>
            <person name="Grigoriev I.V."/>
            <person name="Hibbett D.S."/>
        </authorList>
    </citation>
    <scope>NUCLEOTIDE SEQUENCE [LARGE SCALE GENOMIC DNA]</scope>
    <source>
        <strain evidence="3 4">MD-104</strain>
    </source>
</reference>
<dbReference type="STRING" id="742152.A0A2H3JI14"/>
<dbReference type="EMBL" id="KB467931">
    <property type="protein sequence ID" value="PCH37378.1"/>
    <property type="molecule type" value="Genomic_DNA"/>
</dbReference>
<feature type="non-terminal residue" evidence="3">
    <location>
        <position position="1"/>
    </location>
</feature>
<feature type="domain" description="HAT C-terminal dimerisation" evidence="2">
    <location>
        <begin position="1"/>
        <end position="51"/>
    </location>
</feature>